<dbReference type="AlphaFoldDB" id="A0A931H7R8"/>
<organism evidence="2 3">
    <name type="scientific">Caenimonas aquaedulcis</name>
    <dbReference type="NCBI Taxonomy" id="2793270"/>
    <lineage>
        <taxon>Bacteria</taxon>
        <taxon>Pseudomonadati</taxon>
        <taxon>Pseudomonadota</taxon>
        <taxon>Betaproteobacteria</taxon>
        <taxon>Burkholderiales</taxon>
        <taxon>Comamonadaceae</taxon>
        <taxon>Caenimonas</taxon>
    </lineage>
</organism>
<dbReference type="PANTHER" id="PTHR35272:SF4">
    <property type="entry name" value="THIOL:DISULFIDE INTERCHANGE PROTEIN DSBG"/>
    <property type="match status" value="1"/>
</dbReference>
<gene>
    <name evidence="2" type="ORF">I5803_19645</name>
</gene>
<comment type="caution">
    <text evidence="2">The sequence shown here is derived from an EMBL/GenBank/DDBJ whole genome shotgun (WGS) entry which is preliminary data.</text>
</comment>
<feature type="domain" description="Thioredoxin-like fold" evidence="1">
    <location>
        <begin position="64"/>
        <end position="193"/>
    </location>
</feature>
<protein>
    <submittedName>
        <fullName evidence="2">Thioredoxin fold domain-containing protein</fullName>
    </submittedName>
</protein>
<dbReference type="InterPro" id="IPR051470">
    <property type="entry name" value="Thiol:disulfide_interchange"/>
</dbReference>
<evidence type="ECO:0000313" key="2">
    <source>
        <dbReference type="EMBL" id="MBG9390254.1"/>
    </source>
</evidence>
<accession>A0A931H7R8</accession>
<proteinExistence type="predicted"/>
<dbReference type="PROSITE" id="PS51257">
    <property type="entry name" value="PROKAR_LIPOPROTEIN"/>
    <property type="match status" value="1"/>
</dbReference>
<dbReference type="Gene3D" id="3.40.30.10">
    <property type="entry name" value="Glutaredoxin"/>
    <property type="match status" value="1"/>
</dbReference>
<evidence type="ECO:0000259" key="1">
    <source>
        <dbReference type="Pfam" id="PF13098"/>
    </source>
</evidence>
<name>A0A931H7R8_9BURK</name>
<dbReference type="SUPFAM" id="SSF52833">
    <property type="entry name" value="Thioredoxin-like"/>
    <property type="match status" value="1"/>
</dbReference>
<dbReference type="EMBL" id="JADWYS010000001">
    <property type="protein sequence ID" value="MBG9390254.1"/>
    <property type="molecule type" value="Genomic_DNA"/>
</dbReference>
<dbReference type="InterPro" id="IPR036249">
    <property type="entry name" value="Thioredoxin-like_sf"/>
</dbReference>
<reference evidence="2" key="1">
    <citation type="submission" date="2020-11" db="EMBL/GenBank/DDBJ databases">
        <title>Bacterial whole genome sequence for Caenimonas sp. DR4.4.</title>
        <authorList>
            <person name="Le V."/>
            <person name="Ko S.-R."/>
            <person name="Ahn C.-Y."/>
            <person name="Oh H.-M."/>
        </authorList>
    </citation>
    <scope>NUCLEOTIDE SEQUENCE</scope>
    <source>
        <strain evidence="2">DR4.4</strain>
    </source>
</reference>
<sequence>MNRRHLIAAAVSGSLLLAACGKETPSTPAAAAPDAAKAAPSAVNIAAIEAEAKGFTVGSAMSVRTVYVFFDAQCPHCAVLWKFAKPLKSQAKFVWIPVRILNDASESQGAAILAAKDPVQAMDDHEASMAAKGGGISAMEKLEEQRAQVKKNTQLFNKFGFASIPSIVAMNAKTNTLVTHEGALPTAELAAFLGLQAPAAQ</sequence>
<dbReference type="Pfam" id="PF13098">
    <property type="entry name" value="Thioredoxin_2"/>
    <property type="match status" value="1"/>
</dbReference>
<dbReference type="Proteomes" id="UP000651050">
    <property type="component" value="Unassembled WGS sequence"/>
</dbReference>
<dbReference type="RefSeq" id="WP_196988004.1">
    <property type="nucleotide sequence ID" value="NZ_JADWYS010000001.1"/>
</dbReference>
<dbReference type="PANTHER" id="PTHR35272">
    <property type="entry name" value="THIOL:DISULFIDE INTERCHANGE PROTEIN DSBC-RELATED"/>
    <property type="match status" value="1"/>
</dbReference>
<keyword evidence="3" id="KW-1185">Reference proteome</keyword>
<evidence type="ECO:0000313" key="3">
    <source>
        <dbReference type="Proteomes" id="UP000651050"/>
    </source>
</evidence>
<dbReference type="InterPro" id="IPR012336">
    <property type="entry name" value="Thioredoxin-like_fold"/>
</dbReference>